<dbReference type="InterPro" id="IPR021560">
    <property type="entry name" value="DUF3021"/>
</dbReference>
<keyword evidence="1" id="KW-1133">Transmembrane helix</keyword>
<evidence type="ECO:0000256" key="1">
    <source>
        <dbReference type="SAM" id="Phobius"/>
    </source>
</evidence>
<feature type="transmembrane region" description="Helical" evidence="1">
    <location>
        <begin position="84"/>
        <end position="108"/>
    </location>
</feature>
<evidence type="ECO:0000313" key="3">
    <source>
        <dbReference type="Proteomes" id="UP000033489"/>
    </source>
</evidence>
<sequence length="152" mass="17294">MKKQVFHDATTGILIGLILSIIFSFIHSPSNYAPLSPNSLIGQFMTQHQVHGSLVLLYCLLIWAAIGVLFSFGGRLFAQDWSLLRATVTHFFLMLLGFVPLAILAGWFPLHWTFILQLIPEFAIVYLIIWIVLYKRESKKVADINQLLAHKK</sequence>
<feature type="transmembrane region" description="Helical" evidence="1">
    <location>
        <begin position="50"/>
        <end position="72"/>
    </location>
</feature>
<keyword evidence="1" id="KW-0812">Transmembrane</keyword>
<accession>A0A0F2E495</accession>
<evidence type="ECO:0000313" key="2">
    <source>
        <dbReference type="EMBL" id="KJQ78113.1"/>
    </source>
</evidence>
<dbReference type="RefSeq" id="WP_045613409.1">
    <property type="nucleotide sequence ID" value="NZ_JYGT01000004.1"/>
</dbReference>
<organism evidence="2 3">
    <name type="scientific">Streptococcus infantis</name>
    <dbReference type="NCBI Taxonomy" id="68892"/>
    <lineage>
        <taxon>Bacteria</taxon>
        <taxon>Bacillati</taxon>
        <taxon>Bacillota</taxon>
        <taxon>Bacilli</taxon>
        <taxon>Lactobacillales</taxon>
        <taxon>Streptococcaceae</taxon>
        <taxon>Streptococcus</taxon>
    </lineage>
</organism>
<reference evidence="2 3" key="1">
    <citation type="submission" date="2015-02" db="EMBL/GenBank/DDBJ databases">
        <title>Evolution of amylase-binding proteins of oral streptococcal species.</title>
        <authorList>
            <person name="Haase E.M."/>
        </authorList>
    </citation>
    <scope>NUCLEOTIDE SEQUENCE [LARGE SCALE GENOMIC DNA]</scope>
    <source>
        <strain evidence="2 3">UC921A</strain>
    </source>
</reference>
<name>A0A0F2E495_9STRE</name>
<dbReference type="Proteomes" id="UP000033489">
    <property type="component" value="Unassembled WGS sequence"/>
</dbReference>
<gene>
    <name evidence="2" type="ORF">TZ94_00231</name>
</gene>
<dbReference type="OrthoDB" id="1698302at2"/>
<dbReference type="AlphaFoldDB" id="A0A0F2E495"/>
<dbReference type="EMBL" id="JYGT01000004">
    <property type="protein sequence ID" value="KJQ78113.1"/>
    <property type="molecule type" value="Genomic_DNA"/>
</dbReference>
<dbReference type="Pfam" id="PF11457">
    <property type="entry name" value="DUF3021"/>
    <property type="match status" value="1"/>
</dbReference>
<dbReference type="PATRIC" id="fig|28037.216.peg.221"/>
<comment type="caution">
    <text evidence="2">The sequence shown here is derived from an EMBL/GenBank/DDBJ whole genome shotgun (WGS) entry which is preliminary data.</text>
</comment>
<feature type="transmembrane region" description="Helical" evidence="1">
    <location>
        <begin position="114"/>
        <end position="134"/>
    </location>
</feature>
<feature type="transmembrane region" description="Helical" evidence="1">
    <location>
        <begin position="12"/>
        <end position="30"/>
    </location>
</feature>
<protein>
    <recommendedName>
        <fullName evidence="4">Integral membrane protein</fullName>
    </recommendedName>
</protein>
<proteinExistence type="predicted"/>
<evidence type="ECO:0008006" key="4">
    <source>
        <dbReference type="Google" id="ProtNLM"/>
    </source>
</evidence>
<keyword evidence="1" id="KW-0472">Membrane</keyword>